<protein>
    <submittedName>
        <fullName evidence="1">Uncharacterized protein</fullName>
    </submittedName>
</protein>
<comment type="caution">
    <text evidence="1">The sequence shown here is derived from an EMBL/GenBank/DDBJ whole genome shotgun (WGS) entry which is preliminary data.</text>
</comment>
<dbReference type="RefSeq" id="WP_056971443.1">
    <property type="nucleotide sequence ID" value="NZ_AZFI01000017.1"/>
</dbReference>
<dbReference type="EMBL" id="AZFI01000017">
    <property type="protein sequence ID" value="KRM30316.1"/>
    <property type="molecule type" value="Genomic_DNA"/>
</dbReference>
<name>A0ABR5PMK0_9LACO</name>
<gene>
    <name evidence="1" type="ORF">FC65_GL000652</name>
</gene>
<proteinExistence type="predicted"/>
<keyword evidence="2" id="KW-1185">Reference proteome</keyword>
<dbReference type="Proteomes" id="UP000051217">
    <property type="component" value="Unassembled WGS sequence"/>
</dbReference>
<sequence length="199" mass="22722">MNLSQCKVFDWLTFTARIEGGAIVDIYASLYNNTAPGGQTDVLMANAELNDLGYSGTISVYNVLGRLGLGAHDSVYKTRNDSLLDEKLIRSLAGRCTTYIEITAVLKEEHGIKFVPKALAYYMRQHGIWEEIADMKRHRSVRYLVKDGRTTMFNNMHDVVEFLGIPNGTIFNEKNKKHPRFRVFTWKEHVRGDDSRCKI</sequence>
<evidence type="ECO:0000313" key="1">
    <source>
        <dbReference type="EMBL" id="KRM30316.1"/>
    </source>
</evidence>
<organism evidence="1 2">
    <name type="scientific">Ligilactobacillus acidipiscis DSM 15836</name>
    <dbReference type="NCBI Taxonomy" id="1423716"/>
    <lineage>
        <taxon>Bacteria</taxon>
        <taxon>Bacillati</taxon>
        <taxon>Bacillota</taxon>
        <taxon>Bacilli</taxon>
        <taxon>Lactobacillales</taxon>
        <taxon>Lactobacillaceae</taxon>
        <taxon>Ligilactobacillus</taxon>
    </lineage>
</organism>
<accession>A0ABR5PMK0</accession>
<evidence type="ECO:0000313" key="2">
    <source>
        <dbReference type="Proteomes" id="UP000051217"/>
    </source>
</evidence>
<reference evidence="1 2" key="1">
    <citation type="journal article" date="2015" name="Genome Announc.">
        <title>Expanding the biotechnology potential of lactobacilli through comparative genomics of 213 strains and associated genera.</title>
        <authorList>
            <person name="Sun Z."/>
            <person name="Harris H.M."/>
            <person name="McCann A."/>
            <person name="Guo C."/>
            <person name="Argimon S."/>
            <person name="Zhang W."/>
            <person name="Yang X."/>
            <person name="Jeffery I.B."/>
            <person name="Cooney J.C."/>
            <person name="Kagawa T.F."/>
            <person name="Liu W."/>
            <person name="Song Y."/>
            <person name="Salvetti E."/>
            <person name="Wrobel A."/>
            <person name="Rasinkangas P."/>
            <person name="Parkhill J."/>
            <person name="Rea M.C."/>
            <person name="O'Sullivan O."/>
            <person name="Ritari J."/>
            <person name="Douillard F.P."/>
            <person name="Paul Ross R."/>
            <person name="Yang R."/>
            <person name="Briner A.E."/>
            <person name="Felis G.E."/>
            <person name="de Vos W.M."/>
            <person name="Barrangou R."/>
            <person name="Klaenhammer T.R."/>
            <person name="Caufield P.W."/>
            <person name="Cui Y."/>
            <person name="Zhang H."/>
            <person name="O'Toole P.W."/>
        </authorList>
    </citation>
    <scope>NUCLEOTIDE SEQUENCE [LARGE SCALE GENOMIC DNA]</scope>
    <source>
        <strain evidence="1 2">DSM 15836</strain>
    </source>
</reference>